<dbReference type="EMBL" id="MDET01000005">
    <property type="protein sequence ID" value="OQM76692.1"/>
    <property type="molecule type" value="Genomic_DNA"/>
</dbReference>
<gene>
    <name evidence="1" type="ORF">BFN67_12310</name>
</gene>
<evidence type="ECO:0000313" key="2">
    <source>
        <dbReference type="Proteomes" id="UP000191905"/>
    </source>
</evidence>
<dbReference type="OrthoDB" id="5416084at2"/>
<protein>
    <recommendedName>
        <fullName evidence="3">Restriction endonuclease</fullName>
    </recommendedName>
</protein>
<sequence>MEENERQFRSLSTWGVNHALRRIVPRSLTSRDFKDFPSTTTIQAQADDFIFNCAALELGERYEGWLREGILSGEVRCHPKPDGEGTLEVLVLRPARSSYSDEEIGLSGLNWSSRRITANDRGRERQLEQRHRKMSRDLGQRVELIGGWRVSYSSTPEIDCYFMDWARLYLRRIRSQELIASDDMIGGRPFSRYLEVLTALSARSQKHIAYAAILRARYPHVHIRNLLTSHIVRETFVSSLAEFLDADTEEIETILKSMTLSSENLDVHTSGSETAWAPIVQASEGTLLLPNYGLDINPFLFLLADLRARHERDWFRIANDREGRWIEEICRLFDGPRWQTHDRNLKLRSNGRVETDIDFAVLDRKTNELALFQMKWQHPIGFDNRARRSAGKNFIEEGNRWIETVNSWLDRFGAAELRKRLGFEDLGTPNVRLFVLGRYHAHYAGFDNHDARAVWSDWVHFQRVRSHAPRRSLSQFASDLQSAVNQSRSGKKGESLMLPVGNLAVVFNPSSVPEQ</sequence>
<reference evidence="1 2" key="1">
    <citation type="journal article" date="2016" name="Int. J. Syst. Evol. Microbiol.">
        <title>Pseudaminobacter manganicus sp. nov., isolated from sludge of a manganese mine.</title>
        <authorList>
            <person name="Li J."/>
            <person name="Huang J."/>
            <person name="Liao S."/>
            <person name="Wang G."/>
        </authorList>
    </citation>
    <scope>NUCLEOTIDE SEQUENCE [LARGE SCALE GENOMIC DNA]</scope>
    <source>
        <strain evidence="1 2">JH-7</strain>
    </source>
</reference>
<dbReference type="RefSeq" id="WP_080918417.1">
    <property type="nucleotide sequence ID" value="NZ_MDET01000005.1"/>
</dbReference>
<dbReference type="STRING" id="1873176.BFN67_12310"/>
<proteinExistence type="predicted"/>
<comment type="caution">
    <text evidence="1">The sequence shown here is derived from an EMBL/GenBank/DDBJ whole genome shotgun (WGS) entry which is preliminary data.</text>
</comment>
<accession>A0A1V8RU31</accession>
<evidence type="ECO:0000313" key="1">
    <source>
        <dbReference type="EMBL" id="OQM76692.1"/>
    </source>
</evidence>
<dbReference type="Proteomes" id="UP000191905">
    <property type="component" value="Unassembled WGS sequence"/>
</dbReference>
<name>A0A1V8RU31_9HYPH</name>
<keyword evidence="2" id="KW-1185">Reference proteome</keyword>
<organism evidence="1 2">
    <name type="scientific">Manganibacter manganicus</name>
    <dbReference type="NCBI Taxonomy" id="1873176"/>
    <lineage>
        <taxon>Bacteria</taxon>
        <taxon>Pseudomonadati</taxon>
        <taxon>Pseudomonadota</taxon>
        <taxon>Alphaproteobacteria</taxon>
        <taxon>Hyphomicrobiales</taxon>
        <taxon>Phyllobacteriaceae</taxon>
        <taxon>Manganibacter</taxon>
    </lineage>
</organism>
<evidence type="ECO:0008006" key="3">
    <source>
        <dbReference type="Google" id="ProtNLM"/>
    </source>
</evidence>
<dbReference type="AlphaFoldDB" id="A0A1V8RU31"/>